<accession>A0ACC2JV69</accession>
<dbReference type="EMBL" id="JAPUUL010000304">
    <property type="protein sequence ID" value="KAJ8131370.1"/>
    <property type="molecule type" value="Genomic_DNA"/>
</dbReference>
<dbReference type="Proteomes" id="UP001153332">
    <property type="component" value="Unassembled WGS sequence"/>
</dbReference>
<name>A0ACC2JV69_9PEZI</name>
<evidence type="ECO:0000313" key="2">
    <source>
        <dbReference type="Proteomes" id="UP001153332"/>
    </source>
</evidence>
<gene>
    <name evidence="1" type="ORF">O1611_g2254</name>
</gene>
<comment type="caution">
    <text evidence="1">The sequence shown here is derived from an EMBL/GenBank/DDBJ whole genome shotgun (WGS) entry which is preliminary data.</text>
</comment>
<reference evidence="1" key="1">
    <citation type="submission" date="2022-12" db="EMBL/GenBank/DDBJ databases">
        <title>Genome Sequence of Lasiodiplodia mahajangana.</title>
        <authorList>
            <person name="Buettner E."/>
        </authorList>
    </citation>
    <scope>NUCLEOTIDE SEQUENCE</scope>
    <source>
        <strain evidence="1">VT137</strain>
    </source>
</reference>
<evidence type="ECO:0000313" key="1">
    <source>
        <dbReference type="EMBL" id="KAJ8131370.1"/>
    </source>
</evidence>
<sequence length="1396" mass="152614">MRVLSVTVTNLSKSLFKMQQKQEPVAIVGFACRLPGGNSSPERLWAFLERGEIASNHVPKSRFNFEGHYDGSHKPGTMRPPGGMFLENTDLADFDAPFFEISGADAVAMDPNQRQMLEVVFEGLENSGLTLERLSGASVACFVGSFATDYGDIQNRDPLDRAANHVIGNGRASMANRLSFFLNIKGPSVTLDTACSGSMVGLHMAVRALHNDEANAAIVATSNIYLNPEHVQDVGSLGQAHSPTGFCHTFDASADGYIKSEAVSAIILKRLDDAIRDRDPIRAVIRGTASTRPLARRLFIADKYHPTSNGRTNGLASPSSEAQAAAIRQAYASAGISNFNNTAYLECHGTGTPAGDPSEVNGIGSVFSPTRSQDKPLIIGSIKSNLGHSEPAAGNSGLIKAVLCLEKGFIPGTPTFINPNPKIDFVRNKVRASRTVIPWPDEQGHIRRAGVNSFGYGGSNAHVIAEQAPSDLRGNHVSSYISEENTNFDEYSMDDDARPYTLVLSANDATSLQKSIEAICKHLINPRVGVDIADLAYTLSERRSRFWHRAFAIARSAEQIEPSDFAINKKSVKAPRIGFIFTGQGSQWPRMGQALVQYFPLARAVLEELDNVLQSLPNPPRWSIVSEITESRTTEHLQQPEFSQPLVTALQLAILAVLESWGIKATRVVGHSSGEIAAAYAAGFLSRANAIKAAFYRGLAAVKHRDNSTKSEVGMLAVGLSVESATGFLDRFVGSVWIACYNSPRSLTISGKKEALVALVEDIKAAGHFARLLHADGDFGSADGSTQEVEMFSSVTASRITSPTDALYWKKNMISPVRFDEALTALVSDSEKPDILIEIGPSGALAGPVSQVLKSTPASADITYLASWSRDGDAAKSLFGVAGHLFNVGVPVDLVRVNGGYEDVHVITDLPNYSWDHSVKYWFESAASIDWRFKPYVTHDLIGSKILSCPWQAPTWRKRLNLTDVPWLRDHAMGPQVLMPAAGYVVMALEAMYQKHCSNAKQAVQSAGDLAYRFRNVRFQRALVVEDNRPISVLLSLAPVPGSTSWNEFRISTEVDGSVFHHCNGLVRVQEAVDEPLTASMLLPLKNPTPAEPWYKVLNKIGMNFGSAFQKMLSIESVSGQRSCRSRISLTPPQSKWEPQSYYPVHPAALDACFQSANPALVAGERSKVQDVLVPAFLDDILINKVPRVLYEGLSIAESVFTERGRREQPKSYSANIQICDPESGSLFVRARGLRVTKLDIDAKPDPHTFHRVSWKPDISLLSQDQLVYLAPEDETTATKLDVIIDLVAHKKPLLKVLEVNVDGEDKSSLWLRKTADSTTRAAYSRYGFGSTNAESLVSVQTQYESQRKTSFFLVSPNKDALGLPEEMTYDFVIIKTLGNPRRSYSWLRPTTGKRQ</sequence>
<proteinExistence type="predicted"/>
<protein>
    <submittedName>
        <fullName evidence="1">Uncharacterized protein</fullName>
    </submittedName>
</protein>
<organism evidence="1 2">
    <name type="scientific">Lasiodiplodia mahajangana</name>
    <dbReference type="NCBI Taxonomy" id="1108764"/>
    <lineage>
        <taxon>Eukaryota</taxon>
        <taxon>Fungi</taxon>
        <taxon>Dikarya</taxon>
        <taxon>Ascomycota</taxon>
        <taxon>Pezizomycotina</taxon>
        <taxon>Dothideomycetes</taxon>
        <taxon>Dothideomycetes incertae sedis</taxon>
        <taxon>Botryosphaeriales</taxon>
        <taxon>Botryosphaeriaceae</taxon>
        <taxon>Lasiodiplodia</taxon>
    </lineage>
</organism>
<keyword evidence="2" id="KW-1185">Reference proteome</keyword>